<reference evidence="6 7" key="1">
    <citation type="submission" date="2020-04" db="EMBL/GenBank/DDBJ databases">
        <authorList>
            <person name="Laetsch R D."/>
            <person name="Stevens L."/>
            <person name="Kumar S."/>
            <person name="Blaxter L. M."/>
        </authorList>
    </citation>
    <scope>NUCLEOTIDE SEQUENCE [LARGE SCALE GENOMIC DNA]</scope>
</reference>
<feature type="compositionally biased region" description="Basic and acidic residues" evidence="3">
    <location>
        <begin position="480"/>
        <end position="497"/>
    </location>
</feature>
<comment type="caution">
    <text evidence="6">The sequence shown here is derived from an EMBL/GenBank/DDBJ whole genome shotgun (WGS) entry which is preliminary data.</text>
</comment>
<dbReference type="GO" id="GO:0005634">
    <property type="term" value="C:nucleus"/>
    <property type="evidence" value="ECO:0007669"/>
    <property type="project" value="TreeGrafter"/>
</dbReference>
<feature type="domain" description="RRM" evidence="4">
    <location>
        <begin position="513"/>
        <end position="585"/>
    </location>
</feature>
<dbReference type="Pfam" id="PF00076">
    <property type="entry name" value="RRM_1"/>
    <property type="match status" value="1"/>
</dbReference>
<accession>A0A8S1F823</accession>
<feature type="domain" description="CID" evidence="5">
    <location>
        <begin position="1"/>
        <end position="139"/>
    </location>
</feature>
<feature type="region of interest" description="Disordered" evidence="3">
    <location>
        <begin position="476"/>
        <end position="497"/>
    </location>
</feature>
<feature type="compositionally biased region" description="Basic and acidic residues" evidence="3">
    <location>
        <begin position="824"/>
        <end position="918"/>
    </location>
</feature>
<evidence type="ECO:0000256" key="3">
    <source>
        <dbReference type="SAM" id="MobiDB-lite"/>
    </source>
</evidence>
<feature type="compositionally biased region" description="Pro residues" evidence="3">
    <location>
        <begin position="732"/>
        <end position="756"/>
    </location>
</feature>
<sequence>MQSDIILNFNVELTAIHNTRAPSKTLIQQITKAAMKGRFLYKHVVFSIERFLDKCRPHHRIHVLYLVDSIVRTSKRAFPNDDPFSERFLLAFPKMMKILLNVKPIEKLKVVRILNLWQANGVFTKEELAPFLKYCQDVGLNTDPEYVEREVKGDAADMRIYGGKYVKKSTLQRSTTPPMPPPPLQKNDGLLGDAPSKPTGPSFEPSNEIIDGVISEKDMLDLIQSNGFEGSRIYAEDHKLLQSAHSIFVGSLKAKIETHNQLIAQSKSLNPDNIKNVLTKDFDYSDDEDEKEEEPAPQENDSLSHQDIVNMAAEMFNNENVVKALQTMITERENERLAQMAQTAPPQISLPPNLQIPPNMAHIALSEFNKQYLATASKLVDGSQLARFPPPNVFSQMPQLQASNLMGLLNPQLLQSLPMLPNMGLLPPNAQTGQPGASAPQITLPPMGVPPPNMNNPNDVHAAAQKQMRLIETEMENDEDARRAKEGEKAKEKERRKMGLPSIKPGITYIASRTLWLKKVPPNCSENDLKSAVEANGEVSRVKIIGNRACAYVTMESRKAAADVVNKIKEVTVSRKPVKVNWARAPGMNEAPFSEMWDIEKGVIAIPHDQLPVKLDTLCEGAVLDLESLPENKRSMYKETGEIVTPTNIAPPAIGQLNIELPKAPNAAYPPPFAPFPGIAHHHMPPGVPPPPGMPHNFQPAKPGGTPLMNLNMPPPGPPGTYPMPPMMPPPGVPPAFNPSQPPPPGGNFSVPPPAARPGLGAPPSFAANRGAYRGGGSSFNRGRGGFEGTRGGYDGGRTNYDGGRAGFENERNGPNNRGAYDGGRGRYEDRYDRRDRDRDRGRDRSGDRRGDERRRTSRWGRDERDDRREDRREERRDERRRSHDRRSDRWERDHSNDRRELRRSPNYDEGDQKKVAAGDETVSSTTLDDVKPAPERVPSASADEKKVDERKVDGPATLHVDRTEEVPMDLE</sequence>
<evidence type="ECO:0000259" key="4">
    <source>
        <dbReference type="PROSITE" id="PS50102"/>
    </source>
</evidence>
<evidence type="ECO:0000313" key="7">
    <source>
        <dbReference type="Proteomes" id="UP000494206"/>
    </source>
</evidence>
<dbReference type="InterPro" id="IPR008942">
    <property type="entry name" value="ENTH_VHS"/>
</dbReference>
<feature type="region of interest" description="Disordered" evidence="3">
    <location>
        <begin position="170"/>
        <end position="205"/>
    </location>
</feature>
<dbReference type="SUPFAM" id="SSF54928">
    <property type="entry name" value="RNA-binding domain, RBD"/>
    <property type="match status" value="1"/>
</dbReference>
<dbReference type="InterPro" id="IPR000504">
    <property type="entry name" value="RRM_dom"/>
</dbReference>
<dbReference type="Pfam" id="PF04818">
    <property type="entry name" value="CID"/>
    <property type="match status" value="1"/>
</dbReference>
<dbReference type="OrthoDB" id="79367at2759"/>
<evidence type="ECO:0008006" key="8">
    <source>
        <dbReference type="Google" id="ProtNLM"/>
    </source>
</evidence>
<dbReference type="PROSITE" id="PS51391">
    <property type="entry name" value="CID"/>
    <property type="match status" value="1"/>
</dbReference>
<protein>
    <recommendedName>
        <fullName evidence="8">CID domain-containing protein</fullName>
    </recommendedName>
</protein>
<dbReference type="PANTHER" id="PTHR23140:SF4">
    <property type="entry name" value="PROTEIN CBR-NRD-1"/>
    <property type="match status" value="1"/>
</dbReference>
<gene>
    <name evidence="6" type="ORF">CBOVIS_LOCUS10406</name>
</gene>
<dbReference type="SUPFAM" id="SSF48464">
    <property type="entry name" value="ENTH/VHS domain"/>
    <property type="match status" value="1"/>
</dbReference>
<dbReference type="InterPro" id="IPR035979">
    <property type="entry name" value="RBD_domain_sf"/>
</dbReference>
<keyword evidence="1 2" id="KW-0694">RNA-binding</keyword>
<feature type="compositionally biased region" description="Basic and acidic residues" evidence="3">
    <location>
        <begin position="943"/>
        <end position="966"/>
    </location>
</feature>
<dbReference type="Gene3D" id="1.25.40.90">
    <property type="match status" value="1"/>
</dbReference>
<organism evidence="6 7">
    <name type="scientific">Caenorhabditis bovis</name>
    <dbReference type="NCBI Taxonomy" id="2654633"/>
    <lineage>
        <taxon>Eukaryota</taxon>
        <taxon>Metazoa</taxon>
        <taxon>Ecdysozoa</taxon>
        <taxon>Nematoda</taxon>
        <taxon>Chromadorea</taxon>
        <taxon>Rhabditida</taxon>
        <taxon>Rhabditina</taxon>
        <taxon>Rhabditomorpha</taxon>
        <taxon>Rhabditoidea</taxon>
        <taxon>Rhabditidae</taxon>
        <taxon>Peloderinae</taxon>
        <taxon>Caenorhabditis</taxon>
    </lineage>
</organism>
<feature type="region of interest" description="Disordered" evidence="3">
    <location>
        <begin position="285"/>
        <end position="304"/>
    </location>
</feature>
<dbReference type="InterPro" id="IPR012677">
    <property type="entry name" value="Nucleotide-bd_a/b_plait_sf"/>
</dbReference>
<dbReference type="SMART" id="SM00360">
    <property type="entry name" value="RRM"/>
    <property type="match status" value="1"/>
</dbReference>
<dbReference type="AlphaFoldDB" id="A0A8S1F823"/>
<proteinExistence type="predicted"/>
<dbReference type="GO" id="GO:0003723">
    <property type="term" value="F:RNA binding"/>
    <property type="evidence" value="ECO:0007669"/>
    <property type="project" value="UniProtKB-UniRule"/>
</dbReference>
<feature type="compositionally biased region" description="Acidic residues" evidence="3">
    <location>
        <begin position="285"/>
        <end position="296"/>
    </location>
</feature>
<evidence type="ECO:0000259" key="5">
    <source>
        <dbReference type="PROSITE" id="PS51391"/>
    </source>
</evidence>
<evidence type="ECO:0000313" key="6">
    <source>
        <dbReference type="EMBL" id="CAB3408652.1"/>
    </source>
</evidence>
<dbReference type="SMART" id="SM00582">
    <property type="entry name" value="RPR"/>
    <property type="match status" value="1"/>
</dbReference>
<dbReference type="EMBL" id="CADEPM010000007">
    <property type="protein sequence ID" value="CAB3408652.1"/>
    <property type="molecule type" value="Genomic_DNA"/>
</dbReference>
<dbReference type="PANTHER" id="PTHR23140">
    <property type="entry name" value="RNA PROCESSING PROTEIN LD23810P"/>
    <property type="match status" value="1"/>
</dbReference>
<dbReference type="InterPro" id="IPR051485">
    <property type="entry name" value="SR-CTD_assoc_factor"/>
</dbReference>
<dbReference type="Gene3D" id="3.30.70.330">
    <property type="match status" value="1"/>
</dbReference>
<name>A0A8S1F823_9PELO</name>
<dbReference type="PROSITE" id="PS50102">
    <property type="entry name" value="RRM"/>
    <property type="match status" value="1"/>
</dbReference>
<keyword evidence="7" id="KW-1185">Reference proteome</keyword>
<evidence type="ECO:0000256" key="1">
    <source>
        <dbReference type="ARBA" id="ARBA00022884"/>
    </source>
</evidence>
<dbReference type="Proteomes" id="UP000494206">
    <property type="component" value="Unassembled WGS sequence"/>
</dbReference>
<feature type="compositionally biased region" description="Gly residues" evidence="3">
    <location>
        <begin position="773"/>
        <end position="796"/>
    </location>
</feature>
<dbReference type="InterPro" id="IPR006569">
    <property type="entry name" value="CID_dom"/>
</dbReference>
<evidence type="ECO:0000256" key="2">
    <source>
        <dbReference type="PROSITE-ProRule" id="PRU00176"/>
    </source>
</evidence>
<feature type="region of interest" description="Disordered" evidence="3">
    <location>
        <begin position="732"/>
        <end position="972"/>
    </location>
</feature>